<organism evidence="2 3">
    <name type="scientific">Thanatephorus cucumeris (strain AG1-IB / isolate 7/3/14)</name>
    <name type="common">Lettuce bottom rot fungus</name>
    <name type="synonym">Rhizoctonia solani</name>
    <dbReference type="NCBI Taxonomy" id="1108050"/>
    <lineage>
        <taxon>Eukaryota</taxon>
        <taxon>Fungi</taxon>
        <taxon>Dikarya</taxon>
        <taxon>Basidiomycota</taxon>
        <taxon>Agaricomycotina</taxon>
        <taxon>Agaricomycetes</taxon>
        <taxon>Cantharellales</taxon>
        <taxon>Ceratobasidiaceae</taxon>
        <taxon>Rhizoctonia</taxon>
        <taxon>Rhizoctonia solani AG-1</taxon>
    </lineage>
</organism>
<name>M5BLT7_THACB</name>
<dbReference type="Proteomes" id="UP000012065">
    <property type="component" value="Unassembled WGS sequence"/>
</dbReference>
<dbReference type="SUPFAM" id="SSF49777">
    <property type="entry name" value="PEBP-like"/>
    <property type="match status" value="1"/>
</dbReference>
<accession>M5BLT7</accession>
<dbReference type="Gene3D" id="3.90.280.10">
    <property type="entry name" value="PEBP-like"/>
    <property type="match status" value="1"/>
</dbReference>
<keyword evidence="1" id="KW-0732">Signal</keyword>
<evidence type="ECO:0000313" key="2">
    <source>
        <dbReference type="EMBL" id="CCO27829.1"/>
    </source>
</evidence>
<evidence type="ECO:0000256" key="1">
    <source>
        <dbReference type="SAM" id="SignalP"/>
    </source>
</evidence>
<dbReference type="AlphaFoldDB" id="M5BLT7"/>
<feature type="chain" id="PRO_5004063387" evidence="1">
    <location>
        <begin position="22"/>
        <end position="135"/>
    </location>
</feature>
<feature type="signal peptide" evidence="1">
    <location>
        <begin position="1"/>
        <end position="21"/>
    </location>
</feature>
<protein>
    <submittedName>
        <fullName evidence="2">Uncharacterized protein</fullName>
    </submittedName>
</protein>
<gene>
    <name evidence="2" type="ORF">BN14_01817</name>
</gene>
<dbReference type="EMBL" id="CAOJ01002473">
    <property type="protein sequence ID" value="CCO27829.1"/>
    <property type="molecule type" value="Genomic_DNA"/>
</dbReference>
<dbReference type="HOGENOM" id="CLU_1887185_0_0_1"/>
<dbReference type="InterPro" id="IPR036610">
    <property type="entry name" value="PEBP-like_sf"/>
</dbReference>
<sequence length="135" mass="13896">MKPVMMSTALVVLGVVSTVSAHAASPLAVAVAVENFKNAKIVTDVVPTFTPSGLMTLNFTTGVGRPAIGEAVARTNVSGAPVLMIRGTEESEAQAGGPFNVTTTRYTVLCIDGNTAGSSNPTGYNLHYLENNLGK</sequence>
<proteinExistence type="predicted"/>
<comment type="caution">
    <text evidence="2">The sequence shown here is derived from an EMBL/GenBank/DDBJ whole genome shotgun (WGS) entry which is preliminary data.</text>
</comment>
<reference evidence="2 3" key="1">
    <citation type="journal article" date="2013" name="J. Biotechnol.">
        <title>Establishment and interpretation of the genome sequence of the phytopathogenic fungus Rhizoctonia solani AG1-IB isolate 7/3/14.</title>
        <authorList>
            <person name="Wibberg D.W."/>
            <person name="Jelonek L.J."/>
            <person name="Rupp O.R."/>
            <person name="Hennig M.H."/>
            <person name="Eikmeyer F.E."/>
            <person name="Goesmann A.G."/>
            <person name="Hartmann A.H."/>
            <person name="Borriss R.B."/>
            <person name="Grosch R.G."/>
            <person name="Puehler A.P."/>
            <person name="Schlueter A.S."/>
        </authorList>
    </citation>
    <scope>NUCLEOTIDE SEQUENCE [LARGE SCALE GENOMIC DNA]</scope>
    <source>
        <strain evidence="3">AG1-IB / isolate 7/3/14</strain>
    </source>
</reference>
<evidence type="ECO:0000313" key="3">
    <source>
        <dbReference type="Proteomes" id="UP000012065"/>
    </source>
</evidence>